<dbReference type="EC" id="2.6.1.9" evidence="9"/>
<evidence type="ECO:0000256" key="1">
    <source>
        <dbReference type="ARBA" id="ARBA00001933"/>
    </source>
</evidence>
<sequence length="370" mass="41353">MSSKQDVRKYLRQHLEVLEPYRGVETIDSLAARYGLDVSQIVKLDANENPYGPSPLVYQALANLQDINRYPDPLSTSLRRKIAEYAGVTTEQVLVGAGADEIIELLIRLFVGTGEAVVDCQPTFSMYSLFTLQNAGEVIDVPRGDDWNIDLQSILKVLAAWPVKLVFICSPNNPTGNLVSEQDVVRLLDTGIPVVIDEAYYEFAGKTFVGLLPRYPNLFIVRTFSKLAGLAGLRVGYLLASEIIVNELLKIKQPYNVTVAGQAAALASLQDIDRLQDNVRRLVEERERMFTKLREQGVLQPYPSKANFLLCRVNGDAKLVREELAKRGIFVRHFSKPRIQDCLRVSVGLPEHTDRLIEALDDIKNSVLIG</sequence>
<evidence type="ECO:0000256" key="3">
    <source>
        <dbReference type="ARBA" id="ARBA00011738"/>
    </source>
</evidence>
<dbReference type="PANTHER" id="PTHR42885">
    <property type="entry name" value="HISTIDINOL-PHOSPHATE AMINOTRANSFERASE-RELATED"/>
    <property type="match status" value="1"/>
</dbReference>
<evidence type="ECO:0000256" key="8">
    <source>
        <dbReference type="ARBA" id="ARBA00023102"/>
    </source>
</evidence>
<name>D1CF71_THET1</name>
<evidence type="ECO:0000256" key="5">
    <source>
        <dbReference type="ARBA" id="ARBA00022605"/>
    </source>
</evidence>
<dbReference type="InterPro" id="IPR015422">
    <property type="entry name" value="PyrdxlP-dep_Trfase_small"/>
</dbReference>
<reference evidence="13" key="1">
    <citation type="journal article" date="2010" name="Stand. Genomic Sci.">
        <title>Complete genome sequence of 'Thermobaculum terrenum' type strain (YNP1).</title>
        <authorList>
            <person name="Kiss H."/>
            <person name="Cleland D."/>
            <person name="Lapidus A."/>
            <person name="Lucas S."/>
            <person name="Glavina Del Rio T."/>
            <person name="Nolan M."/>
            <person name="Tice H."/>
            <person name="Han C."/>
            <person name="Goodwin L."/>
            <person name="Pitluck S."/>
            <person name="Liolios K."/>
            <person name="Ivanova N."/>
            <person name="Mavromatis K."/>
            <person name="Ovchinnikova G."/>
            <person name="Pati A."/>
            <person name="Chen A."/>
            <person name="Palaniappan K."/>
            <person name="Land M."/>
            <person name="Hauser L."/>
            <person name="Chang Y."/>
            <person name="Jeffries C."/>
            <person name="Lu M."/>
            <person name="Brettin T."/>
            <person name="Detter J."/>
            <person name="Goker M."/>
            <person name="Tindall B."/>
            <person name="Beck B."/>
            <person name="McDermott T."/>
            <person name="Woyke T."/>
            <person name="Bristow J."/>
            <person name="Eisen J."/>
            <person name="Markowitz V."/>
            <person name="Hugenholtz P."/>
            <person name="Kyrpides N."/>
            <person name="Klenk H."/>
            <person name="Cheng J."/>
        </authorList>
    </citation>
    <scope>NUCLEOTIDE SEQUENCE [LARGE SCALE GENOMIC DNA]</scope>
    <source>
        <strain evidence="13">ATCC BAA-798 / YNP1</strain>
    </source>
</reference>
<dbReference type="HAMAP" id="MF_01023">
    <property type="entry name" value="HisC_aminotrans_2"/>
    <property type="match status" value="1"/>
</dbReference>
<dbReference type="AlphaFoldDB" id="D1CF71"/>
<dbReference type="InterPro" id="IPR005861">
    <property type="entry name" value="HisP_aminotrans"/>
</dbReference>
<comment type="cofactor">
    <cofactor evidence="1 9">
        <name>pyridoxal 5'-phosphate</name>
        <dbReference type="ChEBI" id="CHEBI:597326"/>
    </cofactor>
</comment>
<keyword evidence="13" id="KW-1185">Reference proteome</keyword>
<keyword evidence="10" id="KW-0175">Coiled coil</keyword>
<dbReference type="InterPro" id="IPR015421">
    <property type="entry name" value="PyrdxlP-dep_Trfase_major"/>
</dbReference>
<feature type="coiled-coil region" evidence="10">
    <location>
        <begin position="265"/>
        <end position="292"/>
    </location>
</feature>
<dbReference type="KEGG" id="ttr:Tter_0660"/>
<dbReference type="GO" id="GO:0030170">
    <property type="term" value="F:pyridoxal phosphate binding"/>
    <property type="evidence" value="ECO:0007669"/>
    <property type="project" value="InterPro"/>
</dbReference>
<dbReference type="PANTHER" id="PTHR42885:SF2">
    <property type="entry name" value="HISTIDINOL-PHOSPHATE AMINOTRANSFERASE"/>
    <property type="match status" value="1"/>
</dbReference>
<dbReference type="HOGENOM" id="CLU_017584_3_1_0"/>
<comment type="catalytic activity">
    <reaction evidence="9">
        <text>L-histidinol phosphate + 2-oxoglutarate = 3-(imidazol-4-yl)-2-oxopropyl phosphate + L-glutamate</text>
        <dbReference type="Rhea" id="RHEA:23744"/>
        <dbReference type="ChEBI" id="CHEBI:16810"/>
        <dbReference type="ChEBI" id="CHEBI:29985"/>
        <dbReference type="ChEBI" id="CHEBI:57766"/>
        <dbReference type="ChEBI" id="CHEBI:57980"/>
        <dbReference type="EC" id="2.6.1.9"/>
    </reaction>
</comment>
<dbReference type="Proteomes" id="UP000000323">
    <property type="component" value="Chromosome 1"/>
</dbReference>
<evidence type="ECO:0000313" key="12">
    <source>
        <dbReference type="EMBL" id="ACZ41577.1"/>
    </source>
</evidence>
<evidence type="ECO:0000256" key="6">
    <source>
        <dbReference type="ARBA" id="ARBA00022679"/>
    </source>
</evidence>
<keyword evidence="5 9" id="KW-0028">Amino-acid biosynthesis</keyword>
<evidence type="ECO:0000256" key="7">
    <source>
        <dbReference type="ARBA" id="ARBA00022898"/>
    </source>
</evidence>
<dbReference type="eggNOG" id="COG0079">
    <property type="taxonomic scope" value="Bacteria"/>
</dbReference>
<evidence type="ECO:0000256" key="4">
    <source>
        <dbReference type="ARBA" id="ARBA00022576"/>
    </source>
</evidence>
<evidence type="ECO:0000256" key="9">
    <source>
        <dbReference type="HAMAP-Rule" id="MF_01023"/>
    </source>
</evidence>
<feature type="modified residue" description="N6-(pyridoxal phosphate)lysine" evidence="9">
    <location>
        <position position="226"/>
    </location>
</feature>
<evidence type="ECO:0000256" key="2">
    <source>
        <dbReference type="ARBA" id="ARBA00007970"/>
    </source>
</evidence>
<evidence type="ECO:0000313" key="13">
    <source>
        <dbReference type="Proteomes" id="UP000000323"/>
    </source>
</evidence>
<dbReference type="UniPathway" id="UPA00031">
    <property type="reaction ID" value="UER00012"/>
</dbReference>
<evidence type="ECO:0000259" key="11">
    <source>
        <dbReference type="Pfam" id="PF00155"/>
    </source>
</evidence>
<feature type="domain" description="Aminotransferase class I/classII large" evidence="11">
    <location>
        <begin position="40"/>
        <end position="360"/>
    </location>
</feature>
<dbReference type="RefSeq" id="WP_012874612.1">
    <property type="nucleotide sequence ID" value="NC_013525.1"/>
</dbReference>
<proteinExistence type="inferred from homology"/>
<accession>D1CF71</accession>
<dbReference type="InterPro" id="IPR015424">
    <property type="entry name" value="PyrdxlP-dep_Trfase"/>
</dbReference>
<dbReference type="GO" id="GO:0004400">
    <property type="term" value="F:histidinol-phosphate transaminase activity"/>
    <property type="evidence" value="ECO:0007669"/>
    <property type="project" value="UniProtKB-UniRule"/>
</dbReference>
<comment type="pathway">
    <text evidence="9">Amino-acid biosynthesis; L-histidine biosynthesis; L-histidine from 5-phospho-alpha-D-ribose 1-diphosphate: step 7/9.</text>
</comment>
<evidence type="ECO:0000256" key="10">
    <source>
        <dbReference type="SAM" id="Coils"/>
    </source>
</evidence>
<dbReference type="STRING" id="525904.Tter_0660"/>
<gene>
    <name evidence="9" type="primary">hisC</name>
    <name evidence="12" type="ordered locus">Tter_0660</name>
</gene>
<dbReference type="GO" id="GO:0000105">
    <property type="term" value="P:L-histidine biosynthetic process"/>
    <property type="evidence" value="ECO:0007669"/>
    <property type="project" value="UniProtKB-UniRule"/>
</dbReference>
<dbReference type="EMBL" id="CP001825">
    <property type="protein sequence ID" value="ACZ41577.1"/>
    <property type="molecule type" value="Genomic_DNA"/>
</dbReference>
<keyword evidence="7 9" id="KW-0663">Pyridoxal phosphate</keyword>
<comment type="similarity">
    <text evidence="2 9">Belongs to the class-II pyridoxal-phosphate-dependent aminotransferase family. Histidinol-phosphate aminotransferase subfamily.</text>
</comment>
<dbReference type="Pfam" id="PF00155">
    <property type="entry name" value="Aminotran_1_2"/>
    <property type="match status" value="1"/>
</dbReference>
<comment type="subunit">
    <text evidence="3 9">Homodimer.</text>
</comment>
<keyword evidence="4 9" id="KW-0032">Aminotransferase</keyword>
<organism evidence="12 13">
    <name type="scientific">Thermobaculum terrenum (strain ATCC BAA-798 / CCMEE 7001 / YNP1)</name>
    <dbReference type="NCBI Taxonomy" id="525904"/>
    <lineage>
        <taxon>Bacteria</taxon>
        <taxon>Bacillati</taxon>
        <taxon>Chloroflexota</taxon>
        <taxon>Chloroflexia</taxon>
        <taxon>Candidatus Thermobaculales</taxon>
        <taxon>Candidatus Thermobaculaceae</taxon>
        <taxon>Thermobaculum</taxon>
    </lineage>
</organism>
<protein>
    <recommendedName>
        <fullName evidence="9">Histidinol-phosphate aminotransferase</fullName>
        <ecNumber evidence="9">2.6.1.9</ecNumber>
    </recommendedName>
    <alternativeName>
        <fullName evidence="9">Imidazole acetol-phosphate transaminase</fullName>
    </alternativeName>
</protein>
<dbReference type="Gene3D" id="3.90.1150.10">
    <property type="entry name" value="Aspartate Aminotransferase, domain 1"/>
    <property type="match status" value="1"/>
</dbReference>
<dbReference type="NCBIfam" id="TIGR01141">
    <property type="entry name" value="hisC"/>
    <property type="match status" value="1"/>
</dbReference>
<dbReference type="CDD" id="cd00609">
    <property type="entry name" value="AAT_like"/>
    <property type="match status" value="1"/>
</dbReference>
<keyword evidence="6 9" id="KW-0808">Transferase</keyword>
<dbReference type="OrthoDB" id="9813612at2"/>
<dbReference type="InterPro" id="IPR004839">
    <property type="entry name" value="Aminotransferase_I/II_large"/>
</dbReference>
<dbReference type="Gene3D" id="3.40.640.10">
    <property type="entry name" value="Type I PLP-dependent aspartate aminotransferase-like (Major domain)"/>
    <property type="match status" value="1"/>
</dbReference>
<dbReference type="SUPFAM" id="SSF53383">
    <property type="entry name" value="PLP-dependent transferases"/>
    <property type="match status" value="1"/>
</dbReference>
<keyword evidence="8 9" id="KW-0368">Histidine biosynthesis</keyword>